<keyword evidence="1" id="KW-0812">Transmembrane</keyword>
<dbReference type="InterPro" id="IPR047647">
    <property type="entry name" value="ISAs1_transpos"/>
</dbReference>
<dbReference type="HOGENOM" id="CLU_046404_4_0_0"/>
<dbReference type="Proteomes" id="UP000030700">
    <property type="component" value="Unassembled WGS sequence"/>
</dbReference>
<name>A0A081BMR0_9BACT</name>
<keyword evidence="1" id="KW-1133">Transmembrane helix</keyword>
<evidence type="ECO:0000259" key="2">
    <source>
        <dbReference type="Pfam" id="PF13808"/>
    </source>
</evidence>
<evidence type="ECO:0000313" key="4">
    <source>
        <dbReference type="Proteomes" id="UP000030700"/>
    </source>
</evidence>
<feature type="domain" description="H repeat-associated protein N-terminal" evidence="2">
    <location>
        <begin position="4"/>
        <end position="92"/>
    </location>
</feature>
<dbReference type="AlphaFoldDB" id="A0A081BMR0"/>
<proteinExistence type="predicted"/>
<dbReference type="InterPro" id="IPR032806">
    <property type="entry name" value="YbfD_N"/>
</dbReference>
<accession>A0A081BMR0</accession>
<dbReference type="NCBIfam" id="NF033564">
    <property type="entry name" value="transpos_ISAs1"/>
    <property type="match status" value="1"/>
</dbReference>
<dbReference type="PANTHER" id="PTHR30298:SF0">
    <property type="entry name" value="PROTEIN YBFL-RELATED"/>
    <property type="match status" value="1"/>
</dbReference>
<evidence type="ECO:0000256" key="1">
    <source>
        <dbReference type="SAM" id="Phobius"/>
    </source>
</evidence>
<dbReference type="EMBL" id="DF820457">
    <property type="protein sequence ID" value="GAK51676.1"/>
    <property type="molecule type" value="Genomic_DNA"/>
</dbReference>
<reference evidence="3" key="1">
    <citation type="journal article" date="2015" name="PeerJ">
        <title>First genomic representation of candidate bacterial phylum KSB3 points to enhanced environmental sensing as a trigger of wastewater bulking.</title>
        <authorList>
            <person name="Sekiguchi Y."/>
            <person name="Ohashi A."/>
            <person name="Parks D.H."/>
            <person name="Yamauchi T."/>
            <person name="Tyson G.W."/>
            <person name="Hugenholtz P."/>
        </authorList>
    </citation>
    <scope>NUCLEOTIDE SEQUENCE [LARGE SCALE GENOMIC DNA]</scope>
</reference>
<keyword evidence="1" id="KW-0472">Membrane</keyword>
<evidence type="ECO:0000313" key="3">
    <source>
        <dbReference type="EMBL" id="GAK51676.1"/>
    </source>
</evidence>
<protein>
    <recommendedName>
        <fullName evidence="2">H repeat-associated protein N-terminal domain-containing protein</fullName>
    </recommendedName>
</protein>
<feature type="transmembrane region" description="Helical" evidence="1">
    <location>
        <begin position="21"/>
        <end position="37"/>
    </location>
</feature>
<dbReference type="Pfam" id="PF13808">
    <property type="entry name" value="DDE_Tnp_1_assoc"/>
    <property type="match status" value="1"/>
</dbReference>
<keyword evidence="4" id="KW-1185">Reference proteome</keyword>
<organism evidence="3">
    <name type="scientific">Candidatus Moduliflexus flocculans</name>
    <dbReference type="NCBI Taxonomy" id="1499966"/>
    <lineage>
        <taxon>Bacteria</taxon>
        <taxon>Candidatus Moduliflexota</taxon>
        <taxon>Candidatus Moduliflexia</taxon>
        <taxon>Candidatus Moduliflexales</taxon>
        <taxon>Candidatus Moduliflexaceae</taxon>
    </lineage>
</organism>
<dbReference type="PANTHER" id="PTHR30298">
    <property type="entry name" value="H REPEAT-ASSOCIATED PREDICTED TRANSPOSASE"/>
    <property type="match status" value="1"/>
</dbReference>
<gene>
    <name evidence="3" type="ORF">U14_02921</name>
</gene>
<dbReference type="InterPro" id="IPR051698">
    <property type="entry name" value="Transposase_11-like"/>
</dbReference>
<sequence length="192" mass="21590">MTLIEHLQTIPDFRRKQGRRYPLTALLLITIMSIMSGRCRYREIAAFAKANQKDLLTFFHLKRKRLASHVTFREAIKGVDFDDVITAFNQWASQYVTLAPEEWLAIDGKALASTVTEYDSSYQNFVALVSVFSHKRGQVFRAAKLENQKSSEIPAVQGLIAALDLQGVVFSLDALHCQKKPSPPSSTVAMTI</sequence>
<dbReference type="STRING" id="1499966.U14_02921"/>